<dbReference type="KEGG" id="sals:SLNWT_4121"/>
<keyword evidence="2" id="KW-1185">Reference proteome</keyword>
<evidence type="ECO:0000313" key="1">
    <source>
        <dbReference type="EMBL" id="AJE84497.1"/>
    </source>
</evidence>
<proteinExistence type="predicted"/>
<name>A0A0B5F2F1_STRA4</name>
<dbReference type="EMBL" id="CP010519">
    <property type="protein sequence ID" value="AJE84497.1"/>
    <property type="molecule type" value="Genomic_DNA"/>
</dbReference>
<dbReference type="AlphaFoldDB" id="A0A0B5F2F1"/>
<accession>A0A0B5F2F1</accession>
<dbReference type="Proteomes" id="UP000031523">
    <property type="component" value="Chromosome"/>
</dbReference>
<organism evidence="1 2">
    <name type="scientific">Streptomyces albus (strain ATCC 21838 / DSM 41398 / FERM P-419 / JCM 4703 / NBRC 107858)</name>
    <dbReference type="NCBI Taxonomy" id="1081613"/>
    <lineage>
        <taxon>Bacteria</taxon>
        <taxon>Bacillati</taxon>
        <taxon>Actinomycetota</taxon>
        <taxon>Actinomycetes</taxon>
        <taxon>Kitasatosporales</taxon>
        <taxon>Streptomycetaceae</taxon>
        <taxon>Streptomyces</taxon>
    </lineage>
</organism>
<protein>
    <submittedName>
        <fullName evidence="1">Uncharacterized protein</fullName>
    </submittedName>
</protein>
<sequence>MPELLFFAALSHLGTVRVANRDADRAPVRSSLAQQVIEQDRKG</sequence>
<gene>
    <name evidence="1" type="ORF">SLNWT_4121</name>
</gene>
<reference evidence="1 2" key="1">
    <citation type="submission" date="2015-01" db="EMBL/GenBank/DDBJ databases">
        <title>Enhanced salinomycin production by adjusting the supply of polyketide extender units in Streptomyce albus DSM 41398.</title>
        <authorList>
            <person name="Lu C."/>
        </authorList>
    </citation>
    <scope>NUCLEOTIDE SEQUENCE [LARGE SCALE GENOMIC DNA]</scope>
    <source>
        <strain evidence="2">ATCC 21838 / DSM 41398 / FERM P-419 / JCM 4703 / NBRC 107858</strain>
    </source>
</reference>
<evidence type="ECO:0000313" key="2">
    <source>
        <dbReference type="Proteomes" id="UP000031523"/>
    </source>
</evidence>